<proteinExistence type="predicted"/>
<feature type="domain" description="Mycothiol-dependent maleylpyruvate isomerase metal-binding" evidence="1">
    <location>
        <begin position="14"/>
        <end position="165"/>
    </location>
</feature>
<reference evidence="3" key="1">
    <citation type="journal article" date="2019" name="Int. J. Syst. Evol. Microbiol.">
        <title>The Global Catalogue of Microorganisms (GCM) 10K type strain sequencing project: providing services to taxonomists for standard genome sequencing and annotation.</title>
        <authorList>
            <consortium name="The Broad Institute Genomics Platform"/>
            <consortium name="The Broad Institute Genome Sequencing Center for Infectious Disease"/>
            <person name="Wu L."/>
            <person name="Ma J."/>
        </authorList>
    </citation>
    <scope>NUCLEOTIDE SEQUENCE [LARGE SCALE GENOMIC DNA]</scope>
    <source>
        <strain evidence="3">JCM 18459</strain>
    </source>
</reference>
<organism evidence="2 3">
    <name type="scientific">Nocardioides marinquilinus</name>
    <dbReference type="NCBI Taxonomy" id="1210400"/>
    <lineage>
        <taxon>Bacteria</taxon>
        <taxon>Bacillati</taxon>
        <taxon>Actinomycetota</taxon>
        <taxon>Actinomycetes</taxon>
        <taxon>Propionibacteriales</taxon>
        <taxon>Nocardioidaceae</taxon>
        <taxon>Nocardioides</taxon>
    </lineage>
</organism>
<dbReference type="InterPro" id="IPR034660">
    <property type="entry name" value="DinB/YfiT-like"/>
</dbReference>
<evidence type="ECO:0000259" key="1">
    <source>
        <dbReference type="Pfam" id="PF11716"/>
    </source>
</evidence>
<evidence type="ECO:0000313" key="2">
    <source>
        <dbReference type="EMBL" id="GAA5146845.1"/>
    </source>
</evidence>
<sequence>MALTFAGALDRDALARACRALVPLVSDARVAERWDDGSALPGLTVGGLTRHLVSQPECAVEFLRAPLPPDVPLLSLRAHYDRADWLDAPVEHPANTSICADFDAMAAGGQPHSVGILEQSLADLPGAIAAAGPVVHVPWQDCALALDDLLAVRLVEVVVHADDLATSVGAEPPAFDDDVLHPALAVLAMLAARRHGQAPLVRALARAERSSGAVSAFGG</sequence>
<dbReference type="Gene3D" id="1.20.120.450">
    <property type="entry name" value="dinb family like domain"/>
    <property type="match status" value="1"/>
</dbReference>
<evidence type="ECO:0000313" key="3">
    <source>
        <dbReference type="Proteomes" id="UP001500221"/>
    </source>
</evidence>
<accession>A0ABP9PHV1</accession>
<dbReference type="Proteomes" id="UP001500221">
    <property type="component" value="Unassembled WGS sequence"/>
</dbReference>
<dbReference type="EMBL" id="BAABKG010000002">
    <property type="protein sequence ID" value="GAA5146845.1"/>
    <property type="molecule type" value="Genomic_DNA"/>
</dbReference>
<dbReference type="Pfam" id="PF11716">
    <property type="entry name" value="MDMPI_N"/>
    <property type="match status" value="1"/>
</dbReference>
<dbReference type="SUPFAM" id="SSF109854">
    <property type="entry name" value="DinB/YfiT-like putative metalloenzymes"/>
    <property type="match status" value="1"/>
</dbReference>
<dbReference type="InterPro" id="IPR024344">
    <property type="entry name" value="MDMPI_metal-binding"/>
</dbReference>
<comment type="caution">
    <text evidence="2">The sequence shown here is derived from an EMBL/GenBank/DDBJ whole genome shotgun (WGS) entry which is preliminary data.</text>
</comment>
<protein>
    <recommendedName>
        <fullName evidence="1">Mycothiol-dependent maleylpyruvate isomerase metal-binding domain-containing protein</fullName>
    </recommendedName>
</protein>
<name>A0ABP9PHV1_9ACTN</name>
<dbReference type="RefSeq" id="WP_345457311.1">
    <property type="nucleotide sequence ID" value="NZ_BAABKG010000002.1"/>
</dbReference>
<keyword evidence="3" id="KW-1185">Reference proteome</keyword>
<gene>
    <name evidence="2" type="ORF">GCM10023340_18370</name>
</gene>